<dbReference type="EMBL" id="BAAFSV010000004">
    <property type="protein sequence ID" value="GAB1317737.1"/>
    <property type="molecule type" value="Genomic_DNA"/>
</dbReference>
<feature type="region of interest" description="Disordered" evidence="1">
    <location>
        <begin position="321"/>
        <end position="341"/>
    </location>
</feature>
<dbReference type="GeneID" id="98178690"/>
<name>A0ABQ0GJ02_9PEZI</name>
<sequence>MPPAKGNTWTGGTAISEAKDIYQGRVRNRLINSTARYFRLPDNVRFMVMKHVLQHHDRDDKAIRMNSPLYLQPVWPINSKTGPKRWSTDYFESLETALFSLARYTSVCFAMRAEVLATLFLTRRFHVVYSPIMTERIQPGAVTFMNHFGPLMTSIIIELDFTKQGGEWRPEAVGVNSLPGLRKVAWLLDKFVDQQWVVFPRTTIRDLRVLVRRYHGFRPAAAEWGTNRCSFSQLDPNPDDVPLCIPYTPDSHIAMVLNPLKRLRSLVDNLTITGAPQTLARELILAISGKDHPLCSEEVRQLELDTHCTYRHPARGYPLTPSAGQSSLLDFGPDNGGLQLW</sequence>
<comment type="caution">
    <text evidence="2">The sequence shown here is derived from an EMBL/GenBank/DDBJ whole genome shotgun (WGS) entry which is preliminary data.</text>
</comment>
<evidence type="ECO:0000256" key="1">
    <source>
        <dbReference type="SAM" id="MobiDB-lite"/>
    </source>
</evidence>
<organism evidence="2 3">
    <name type="scientific">Madurella fahalii</name>
    <dbReference type="NCBI Taxonomy" id="1157608"/>
    <lineage>
        <taxon>Eukaryota</taxon>
        <taxon>Fungi</taxon>
        <taxon>Dikarya</taxon>
        <taxon>Ascomycota</taxon>
        <taxon>Pezizomycotina</taxon>
        <taxon>Sordariomycetes</taxon>
        <taxon>Sordariomycetidae</taxon>
        <taxon>Sordariales</taxon>
        <taxon>Sordariales incertae sedis</taxon>
        <taxon>Madurella</taxon>
    </lineage>
</organism>
<gene>
    <name evidence="2" type="ORF">MFIFM68171_07947</name>
</gene>
<evidence type="ECO:0000313" key="2">
    <source>
        <dbReference type="EMBL" id="GAB1317737.1"/>
    </source>
</evidence>
<keyword evidence="3" id="KW-1185">Reference proteome</keyword>
<evidence type="ECO:0000313" key="3">
    <source>
        <dbReference type="Proteomes" id="UP001628179"/>
    </source>
</evidence>
<dbReference type="Proteomes" id="UP001628179">
    <property type="component" value="Unassembled WGS sequence"/>
</dbReference>
<dbReference type="RefSeq" id="XP_070919468.1">
    <property type="nucleotide sequence ID" value="XM_071063367.1"/>
</dbReference>
<proteinExistence type="predicted"/>
<protein>
    <submittedName>
        <fullName evidence="2">Uncharacterized protein</fullName>
    </submittedName>
</protein>
<reference evidence="2 3" key="1">
    <citation type="submission" date="2024-09" db="EMBL/GenBank/DDBJ databases">
        <title>Itraconazole resistance in Madurella fahalii resulting from another homologue of gene encoding cytochrome P450 14-alpha sterol demethylase (CYP51).</title>
        <authorList>
            <person name="Yoshioka I."/>
            <person name="Fahal A.H."/>
            <person name="Kaneko S."/>
            <person name="Yaguchi T."/>
        </authorList>
    </citation>
    <scope>NUCLEOTIDE SEQUENCE [LARGE SCALE GENOMIC DNA]</scope>
    <source>
        <strain evidence="2 3">IFM 68171</strain>
    </source>
</reference>
<accession>A0ABQ0GJ02</accession>